<gene>
    <name evidence="1" type="ORF">Aud_003808</name>
</gene>
<reference evidence="1" key="1">
    <citation type="journal article" date="2015" name="Genome Announc.">
        <title>Draft Genome Sequence of the Pathogenic Filamentous Fungus Aspergillus udagawae Strain IFM 46973T.</title>
        <authorList>
            <person name="Kusuya Y."/>
            <person name="Takahashi-Nakaguchi A."/>
            <person name="Takahashi H."/>
            <person name="Yaguchi T."/>
        </authorList>
    </citation>
    <scope>NUCLEOTIDE SEQUENCE</scope>
    <source>
        <strain evidence="1">IFM 46973</strain>
    </source>
</reference>
<sequence length="371" mass="41231">MIYLLISVIHFASALFAALQQDYTSLNVDLSGVAHVTALFSYPNCATRCPNPPPSLDDTVKHWLAASVRRDGYTNATINIHREQDNITATITGVPPDYGQFITSFLDQGSSGLSDTERLKKDGKWKNDWYYFLPLGLALRNHPTVQLLHFPPDTVMMQTQDYLETATTRRWASLLVINGVVDNETDSYQRIIDIAPIAAPASAGAELEGTYNYYNEYSSNLIRQWTRPMVNSHTPRPMVAFGGPARQWLADYYKLPKVNVLTLTNITPVGGQVVPVLGANHPSKIWYAANITLNHGNETQADIVGLRTMTEDLTSACWQASMGKDAASNPAVALQKCSVQWQQTRRKEACKSFYTSIRHLSEPAAEKKCSS</sequence>
<name>A0A8E0QQ72_9EURO</name>
<protein>
    <submittedName>
        <fullName evidence="1">Uncharacterized protein</fullName>
    </submittedName>
</protein>
<dbReference type="Proteomes" id="UP000036893">
    <property type="component" value="Unassembled WGS sequence"/>
</dbReference>
<dbReference type="GeneID" id="66991284"/>
<proteinExistence type="predicted"/>
<accession>A0A8E0QQ72</accession>
<comment type="caution">
    <text evidence="1">The sequence shown here is derived from an EMBL/GenBank/DDBJ whole genome shotgun (WGS) entry which is preliminary data.</text>
</comment>
<dbReference type="EMBL" id="BBXM02000002">
    <property type="protein sequence ID" value="GIC87424.1"/>
    <property type="molecule type" value="Genomic_DNA"/>
</dbReference>
<reference evidence="1" key="2">
    <citation type="submission" date="2021-01" db="EMBL/GenBank/DDBJ databases">
        <title>Pan-genome distribution and transcriptional activeness of fungal secondary metabolism genes in Aspergillus section Fumigati.</title>
        <authorList>
            <person name="Takahashi H."/>
            <person name="Umemura M."/>
            <person name="Ninomiya A."/>
            <person name="Kusuya Y."/>
            <person name="Urayama S."/>
            <person name="Shimizu M."/>
            <person name="Watanabe A."/>
            <person name="Kamei K."/>
            <person name="Yaguchi T."/>
            <person name="Hagiwara D."/>
        </authorList>
    </citation>
    <scope>NUCLEOTIDE SEQUENCE</scope>
    <source>
        <strain evidence="1">IFM 46973</strain>
    </source>
</reference>
<dbReference type="RefSeq" id="XP_043144690.1">
    <property type="nucleotide sequence ID" value="XM_043288755.1"/>
</dbReference>
<evidence type="ECO:0000313" key="2">
    <source>
        <dbReference type="Proteomes" id="UP000036893"/>
    </source>
</evidence>
<organism evidence="1 2">
    <name type="scientific">Aspergillus udagawae</name>
    <dbReference type="NCBI Taxonomy" id="91492"/>
    <lineage>
        <taxon>Eukaryota</taxon>
        <taxon>Fungi</taxon>
        <taxon>Dikarya</taxon>
        <taxon>Ascomycota</taxon>
        <taxon>Pezizomycotina</taxon>
        <taxon>Eurotiomycetes</taxon>
        <taxon>Eurotiomycetidae</taxon>
        <taxon>Eurotiales</taxon>
        <taxon>Aspergillaceae</taxon>
        <taxon>Aspergillus</taxon>
        <taxon>Aspergillus subgen. Fumigati</taxon>
    </lineage>
</organism>
<dbReference type="AlphaFoldDB" id="A0A8E0QQ72"/>
<evidence type="ECO:0000313" key="1">
    <source>
        <dbReference type="EMBL" id="GIC87424.1"/>
    </source>
</evidence>